<organism evidence="2 3">
    <name type="scientific">Chara braunii</name>
    <name type="common">Braun's stonewort</name>
    <dbReference type="NCBI Taxonomy" id="69332"/>
    <lineage>
        <taxon>Eukaryota</taxon>
        <taxon>Viridiplantae</taxon>
        <taxon>Streptophyta</taxon>
        <taxon>Charophyceae</taxon>
        <taxon>Charales</taxon>
        <taxon>Characeae</taxon>
        <taxon>Chara</taxon>
    </lineage>
</organism>
<sequence>MRAQVQRVLREYEPPADTTDRDRHKRKVVLETVRSSQLESEVSTLVRLRRETKKQTQRLFYEDVVTTGWQEEVRMRRWTGEEPMLEGERTQSEEGLQARLLSEASVRELAGVMKHVRKVTQIEVARGEVLHDAVQRIGVLEQENKGLRDMVHNLVASEE</sequence>
<dbReference type="EMBL" id="BFEA01000620">
    <property type="protein sequence ID" value="GBG87556.1"/>
    <property type="molecule type" value="Genomic_DNA"/>
</dbReference>
<feature type="region of interest" description="Disordered" evidence="1">
    <location>
        <begin position="1"/>
        <end position="24"/>
    </location>
</feature>
<accession>A0A388LZ29</accession>
<name>A0A388LZ29_CHABU</name>
<evidence type="ECO:0000313" key="2">
    <source>
        <dbReference type="EMBL" id="GBG87556.1"/>
    </source>
</evidence>
<dbReference type="Gramene" id="GBG87556">
    <property type="protein sequence ID" value="GBG87556"/>
    <property type="gene ID" value="CBR_g45614"/>
</dbReference>
<dbReference type="Proteomes" id="UP000265515">
    <property type="component" value="Unassembled WGS sequence"/>
</dbReference>
<reference evidence="2 3" key="1">
    <citation type="journal article" date="2018" name="Cell">
        <title>The Chara Genome: Secondary Complexity and Implications for Plant Terrestrialization.</title>
        <authorList>
            <person name="Nishiyama T."/>
            <person name="Sakayama H."/>
            <person name="Vries J.D."/>
            <person name="Buschmann H."/>
            <person name="Saint-Marcoux D."/>
            <person name="Ullrich K.K."/>
            <person name="Haas F.B."/>
            <person name="Vanderstraeten L."/>
            <person name="Becker D."/>
            <person name="Lang D."/>
            <person name="Vosolsobe S."/>
            <person name="Rombauts S."/>
            <person name="Wilhelmsson P.K.I."/>
            <person name="Janitza P."/>
            <person name="Kern R."/>
            <person name="Heyl A."/>
            <person name="Rumpler F."/>
            <person name="Villalobos L.I.A.C."/>
            <person name="Clay J.M."/>
            <person name="Skokan R."/>
            <person name="Toyoda A."/>
            <person name="Suzuki Y."/>
            <person name="Kagoshima H."/>
            <person name="Schijlen E."/>
            <person name="Tajeshwar N."/>
            <person name="Catarino B."/>
            <person name="Hetherington A.J."/>
            <person name="Saltykova A."/>
            <person name="Bonnot C."/>
            <person name="Breuninger H."/>
            <person name="Symeonidi A."/>
            <person name="Radhakrishnan G.V."/>
            <person name="Van Nieuwerburgh F."/>
            <person name="Deforce D."/>
            <person name="Chang C."/>
            <person name="Karol K.G."/>
            <person name="Hedrich R."/>
            <person name="Ulvskov P."/>
            <person name="Glockner G."/>
            <person name="Delwiche C.F."/>
            <person name="Petrasek J."/>
            <person name="Van de Peer Y."/>
            <person name="Friml J."/>
            <person name="Beilby M."/>
            <person name="Dolan L."/>
            <person name="Kohara Y."/>
            <person name="Sugano S."/>
            <person name="Fujiyama A."/>
            <person name="Delaux P.-M."/>
            <person name="Quint M."/>
            <person name="TheiBen G."/>
            <person name="Hagemann M."/>
            <person name="Harholt J."/>
            <person name="Dunand C."/>
            <person name="Zachgo S."/>
            <person name="Langdale J."/>
            <person name="Maumus F."/>
            <person name="Straeten D.V.D."/>
            <person name="Gould S.B."/>
            <person name="Rensing S.A."/>
        </authorList>
    </citation>
    <scope>NUCLEOTIDE SEQUENCE [LARGE SCALE GENOMIC DNA]</scope>
    <source>
        <strain evidence="2 3">S276</strain>
    </source>
</reference>
<proteinExistence type="predicted"/>
<keyword evidence="3" id="KW-1185">Reference proteome</keyword>
<protein>
    <submittedName>
        <fullName evidence="2">Uncharacterized protein</fullName>
    </submittedName>
</protein>
<dbReference type="AlphaFoldDB" id="A0A388LZ29"/>
<evidence type="ECO:0000313" key="3">
    <source>
        <dbReference type="Proteomes" id="UP000265515"/>
    </source>
</evidence>
<feature type="compositionally biased region" description="Basic and acidic residues" evidence="1">
    <location>
        <begin position="8"/>
        <end position="22"/>
    </location>
</feature>
<comment type="caution">
    <text evidence="2">The sequence shown here is derived from an EMBL/GenBank/DDBJ whole genome shotgun (WGS) entry which is preliminary data.</text>
</comment>
<gene>
    <name evidence="2" type="ORF">CBR_g45614</name>
</gene>
<evidence type="ECO:0000256" key="1">
    <source>
        <dbReference type="SAM" id="MobiDB-lite"/>
    </source>
</evidence>